<evidence type="ECO:0000256" key="1">
    <source>
        <dbReference type="ARBA" id="ARBA00004514"/>
    </source>
</evidence>
<dbReference type="GO" id="GO:0044781">
    <property type="term" value="P:bacterial-type flagellum organization"/>
    <property type="evidence" value="ECO:0007669"/>
    <property type="project" value="UniProtKB-KW"/>
</dbReference>
<dbReference type="Proteomes" id="UP000034410">
    <property type="component" value="Chromosome"/>
</dbReference>
<evidence type="ECO:0000256" key="4">
    <source>
        <dbReference type="ARBA" id="ARBA00023186"/>
    </source>
</evidence>
<keyword evidence="4" id="KW-0143">Chaperone</keyword>
<keyword evidence="7" id="KW-1185">Reference proteome</keyword>
<dbReference type="AlphaFoldDB" id="A0A0F7K034"/>
<keyword evidence="3" id="KW-1005">Bacterial flagellum biogenesis</keyword>
<dbReference type="Pfam" id="PF05400">
    <property type="entry name" value="FliT"/>
    <property type="match status" value="1"/>
</dbReference>
<sequence length="99" mass="11224">MLDRLVQISQEMLALAGQGEWAQVTDLQQQRQQLIEQTFPLDPQVSDSVNAAAQIQCILDLDRQLTEMARTQQKEIGQALGKLNRGRVATRAYQDTSRR</sequence>
<dbReference type="KEGG" id="seds:AAY24_07800"/>
<protein>
    <recommendedName>
        <fullName evidence="5">Flagellar protein FliT</fullName>
    </recommendedName>
</protein>
<keyword evidence="2" id="KW-0963">Cytoplasm</keyword>
<evidence type="ECO:0000256" key="2">
    <source>
        <dbReference type="ARBA" id="ARBA00022490"/>
    </source>
</evidence>
<comment type="subcellular location">
    <subcellularLocation>
        <location evidence="1">Cytoplasm</location>
        <location evidence="1">Cytosol</location>
    </subcellularLocation>
</comment>
<dbReference type="Gene3D" id="1.20.58.380">
    <property type="entry name" value="Flagellar protein flit"/>
    <property type="match status" value="1"/>
</dbReference>
<evidence type="ECO:0000313" key="7">
    <source>
        <dbReference type="Proteomes" id="UP000034410"/>
    </source>
</evidence>
<dbReference type="RefSeq" id="WP_046859203.1">
    <property type="nucleotide sequence ID" value="NZ_CP011412.1"/>
</dbReference>
<proteinExistence type="predicted"/>
<reference evidence="6 7" key="1">
    <citation type="journal article" date="2015" name="Genome Announc.">
        <title>Complete Genome Sequence of Sedimenticola thiotaurini Strain SIP-G1, a Polyphosphate- and Polyhydroxyalkanoate-Accumulating Sulfur-Oxidizing Gammaproteobacterium Isolated from Salt Marsh Sediments.</title>
        <authorList>
            <person name="Flood B.E."/>
            <person name="Jones D.S."/>
            <person name="Bailey J.V."/>
        </authorList>
    </citation>
    <scope>NUCLEOTIDE SEQUENCE [LARGE SCALE GENOMIC DNA]</scope>
    <source>
        <strain evidence="6 7">SIP-G1</strain>
    </source>
</reference>
<gene>
    <name evidence="6" type="ORF">AAY24_07800</name>
</gene>
<evidence type="ECO:0000313" key="6">
    <source>
        <dbReference type="EMBL" id="AKH20268.1"/>
    </source>
</evidence>
<name>A0A0F7K034_9GAMM</name>
<dbReference type="OrthoDB" id="7067344at2"/>
<organism evidence="6 7">
    <name type="scientific">Sedimenticola thiotaurini</name>
    <dbReference type="NCBI Taxonomy" id="1543721"/>
    <lineage>
        <taxon>Bacteria</taxon>
        <taxon>Pseudomonadati</taxon>
        <taxon>Pseudomonadota</taxon>
        <taxon>Gammaproteobacteria</taxon>
        <taxon>Chromatiales</taxon>
        <taxon>Sedimenticolaceae</taxon>
        <taxon>Sedimenticola</taxon>
    </lineage>
</organism>
<dbReference type="InterPro" id="IPR008622">
    <property type="entry name" value="FliT"/>
</dbReference>
<accession>A0A0F7K034</accession>
<evidence type="ECO:0000256" key="5">
    <source>
        <dbReference type="ARBA" id="ARBA00093797"/>
    </source>
</evidence>
<dbReference type="EMBL" id="CP011412">
    <property type="protein sequence ID" value="AKH20268.1"/>
    <property type="molecule type" value="Genomic_DNA"/>
</dbReference>
<evidence type="ECO:0000256" key="3">
    <source>
        <dbReference type="ARBA" id="ARBA00022795"/>
    </source>
</evidence>